<dbReference type="Proteomes" id="UP000261174">
    <property type="component" value="Unassembled WGS sequence"/>
</dbReference>
<dbReference type="AlphaFoldDB" id="A0A3E1NZC8"/>
<dbReference type="Pfam" id="PF14135">
    <property type="entry name" value="DUF4302"/>
    <property type="match status" value="1"/>
</dbReference>
<dbReference type="RefSeq" id="WP_116855133.1">
    <property type="nucleotide sequence ID" value="NZ_QTJV01000007.1"/>
</dbReference>
<evidence type="ECO:0000313" key="1">
    <source>
        <dbReference type="EMBL" id="RFM33282.1"/>
    </source>
</evidence>
<dbReference type="OrthoDB" id="707849at2"/>
<evidence type="ECO:0000313" key="2">
    <source>
        <dbReference type="Proteomes" id="UP000261174"/>
    </source>
</evidence>
<proteinExistence type="predicted"/>
<name>A0A3E1NZC8_9BACT</name>
<organism evidence="1 2">
    <name type="scientific">Chitinophaga silvisoli</name>
    <dbReference type="NCBI Taxonomy" id="2291814"/>
    <lineage>
        <taxon>Bacteria</taxon>
        <taxon>Pseudomonadati</taxon>
        <taxon>Bacteroidota</taxon>
        <taxon>Chitinophagia</taxon>
        <taxon>Chitinophagales</taxon>
        <taxon>Chitinophagaceae</taxon>
        <taxon>Chitinophaga</taxon>
    </lineage>
</organism>
<accession>A0A3E1NZC8</accession>
<gene>
    <name evidence="1" type="ORF">DXN04_19850</name>
</gene>
<protein>
    <submittedName>
        <fullName evidence="1">DUF4302 domain-containing protein</fullName>
    </submittedName>
</protein>
<comment type="caution">
    <text evidence="1">The sequence shown here is derived from an EMBL/GenBank/DDBJ whole genome shotgun (WGS) entry which is preliminary data.</text>
</comment>
<keyword evidence="2" id="KW-1185">Reference proteome</keyword>
<reference evidence="1 2" key="1">
    <citation type="submission" date="2018-08" db="EMBL/GenBank/DDBJ databases">
        <title>Chitinophaga sp. K20C18050901, a novel bacterium isolated from forest soil.</title>
        <authorList>
            <person name="Wang C."/>
        </authorList>
    </citation>
    <scope>NUCLEOTIDE SEQUENCE [LARGE SCALE GENOMIC DNA]</scope>
    <source>
        <strain evidence="1 2">K20C18050901</strain>
    </source>
</reference>
<sequence>MRRHIIYILLLACLLSCRKDKTTSIFGETPDQRLEKALADYKTRLTGAEYGWKTSMFPPAGGGYSFFFTFDTAGRVTMYGDVTNDAAGTPENSTYRLKAMQRPSLLFDTYSYLHLLSDPDPNVYGGVTGQGYSVDFEYSIDSVADDTIKLTGIAYNTKMILVKATKAEHDAYTSGQFGEQLADIENTIADFPWQYLQFADGKKLQVSINTATKNFTLIYLDDAGKVQLISAAYYYTTDGLYLQTPITYGSYTFNEVFWDADNQVFYVEINGSRVDVQVSDNSIIPMHQLLGVSFTSIVVPPQAIPGWSTDFTNMWKSIAASLKSGNYGLTLYYTYFTFDPEQEVLFLDVYIIQNNRLYLAEYPYTYTKTAAGVFDFTEQAYQGNASLIATDMAPLRDHLENDHFTMDFFEGTLGQLKSVEDTEFYFTGYLE</sequence>
<dbReference type="InterPro" id="IPR025396">
    <property type="entry name" value="DUF4302"/>
</dbReference>
<dbReference type="EMBL" id="QTJV01000007">
    <property type="protein sequence ID" value="RFM33282.1"/>
    <property type="molecule type" value="Genomic_DNA"/>
</dbReference>